<keyword evidence="3 4" id="KW-0067">ATP-binding</keyword>
<evidence type="ECO:0000256" key="2">
    <source>
        <dbReference type="ARBA" id="ARBA00022741"/>
    </source>
</evidence>
<reference evidence="6 7" key="1">
    <citation type="submission" date="2022-05" db="EMBL/GenBank/DDBJ databases">
        <authorList>
            <consortium name="Genoscope - CEA"/>
            <person name="William W."/>
        </authorList>
    </citation>
    <scope>NUCLEOTIDE SEQUENCE [LARGE SCALE GENOMIC DNA]</scope>
</reference>
<organism evidence="6 7">
    <name type="scientific">Porites lobata</name>
    <dbReference type="NCBI Taxonomy" id="104759"/>
    <lineage>
        <taxon>Eukaryota</taxon>
        <taxon>Metazoa</taxon>
        <taxon>Cnidaria</taxon>
        <taxon>Anthozoa</taxon>
        <taxon>Hexacorallia</taxon>
        <taxon>Scleractinia</taxon>
        <taxon>Fungiina</taxon>
        <taxon>Poritidae</taxon>
        <taxon>Porites</taxon>
    </lineage>
</organism>
<proteinExistence type="predicted"/>
<dbReference type="SUPFAM" id="SSF56059">
    <property type="entry name" value="Glutathione synthetase ATP-binding domain-like"/>
    <property type="match status" value="1"/>
</dbReference>
<accession>A0ABN8NEJ9</accession>
<evidence type="ECO:0000256" key="1">
    <source>
        <dbReference type="ARBA" id="ARBA00022598"/>
    </source>
</evidence>
<feature type="non-terminal residue" evidence="6">
    <location>
        <position position="1"/>
    </location>
</feature>
<comment type="caution">
    <text evidence="6">The sequence shown here is derived from an EMBL/GenBank/DDBJ whole genome shotgun (WGS) entry which is preliminary data.</text>
</comment>
<name>A0ABN8NEJ9_9CNID</name>
<dbReference type="InterPro" id="IPR013815">
    <property type="entry name" value="ATP_grasp_subdomain_1"/>
</dbReference>
<evidence type="ECO:0000256" key="4">
    <source>
        <dbReference type="PROSITE-ProRule" id="PRU00409"/>
    </source>
</evidence>
<feature type="domain" description="ATP-grasp" evidence="5">
    <location>
        <begin position="88"/>
        <end position="310"/>
    </location>
</feature>
<keyword evidence="1" id="KW-0436">Ligase</keyword>
<protein>
    <recommendedName>
        <fullName evidence="5">ATP-grasp domain-containing protein</fullName>
    </recommendedName>
</protein>
<sequence length="406" mass="45454">SAYLCDQNNVISLRHELLQYYGTGRFDLLKSAEMCSRYVKEVGIDSVLALEDVAAPILSSLVEKYGSLAFRGPSFESVFLTINKYYTRKLLDPNPVPYCHIDLNSHLESATLENMLNEVGLPAILKPACGTGSVLIQKINSFDDLVHAIESSKKHYRSIIGSHAPLASKFLDLSRYPLALTDGLMILEKYVDGEIIELDGYVFNGKAYRWALYDLTTWPTHPNVNQMLFLPSTKPTHIQDRIWDMFETVANRAADYGYDNHFMNMQLFLCKNGDVRLLEINGRMTTVCSPLCQKSLTSGDTIEAQLRLAQGEKPPPAKLTGVHSAYVSIRSTISGKASEIIDFQVAESMENVNLHTGPDEYIQPVGDGGKSVGGAYLFADSREEIWLKHRDLYKRLFKKHPIGCSN</sequence>
<dbReference type="InterPro" id="IPR011761">
    <property type="entry name" value="ATP-grasp"/>
</dbReference>
<evidence type="ECO:0000313" key="7">
    <source>
        <dbReference type="Proteomes" id="UP001159405"/>
    </source>
</evidence>
<keyword evidence="2 4" id="KW-0547">Nucleotide-binding</keyword>
<evidence type="ECO:0000259" key="5">
    <source>
        <dbReference type="PROSITE" id="PS50975"/>
    </source>
</evidence>
<keyword evidence="7" id="KW-1185">Reference proteome</keyword>
<dbReference type="Gene3D" id="3.30.1490.20">
    <property type="entry name" value="ATP-grasp fold, A domain"/>
    <property type="match status" value="1"/>
</dbReference>
<dbReference type="Pfam" id="PF13535">
    <property type="entry name" value="ATP-grasp_4"/>
    <property type="match status" value="1"/>
</dbReference>
<dbReference type="EMBL" id="CALNXK010000016">
    <property type="protein sequence ID" value="CAH3103845.1"/>
    <property type="molecule type" value="Genomic_DNA"/>
</dbReference>
<dbReference type="Gene3D" id="3.30.470.20">
    <property type="entry name" value="ATP-grasp fold, B domain"/>
    <property type="match status" value="1"/>
</dbReference>
<dbReference type="PROSITE" id="PS50975">
    <property type="entry name" value="ATP_GRASP"/>
    <property type="match status" value="1"/>
</dbReference>
<dbReference type="Proteomes" id="UP001159405">
    <property type="component" value="Unassembled WGS sequence"/>
</dbReference>
<gene>
    <name evidence="6" type="ORF">PLOB_00011429</name>
</gene>
<dbReference type="InterPro" id="IPR052032">
    <property type="entry name" value="ATP-dep_AA_Ligase"/>
</dbReference>
<evidence type="ECO:0000313" key="6">
    <source>
        <dbReference type="EMBL" id="CAH3103845.1"/>
    </source>
</evidence>
<dbReference type="PANTHER" id="PTHR43585">
    <property type="entry name" value="FUMIPYRROLE BIOSYNTHESIS PROTEIN C"/>
    <property type="match status" value="1"/>
</dbReference>
<evidence type="ECO:0000256" key="3">
    <source>
        <dbReference type="ARBA" id="ARBA00022840"/>
    </source>
</evidence>
<dbReference type="PANTHER" id="PTHR43585:SF2">
    <property type="entry name" value="ATP-GRASP ENZYME FSQD"/>
    <property type="match status" value="1"/>
</dbReference>